<dbReference type="RefSeq" id="WP_068842503.1">
    <property type="nucleotide sequence ID" value="NZ_FRBT01000003.1"/>
</dbReference>
<dbReference type="STRING" id="946677.SAMN05444484_103235"/>
<dbReference type="EMBL" id="FRBT01000003">
    <property type="protein sequence ID" value="SHL99312.1"/>
    <property type="molecule type" value="Genomic_DNA"/>
</dbReference>
<gene>
    <name evidence="2" type="ORF">SAMN05444484_103235</name>
</gene>
<evidence type="ECO:0000256" key="1">
    <source>
        <dbReference type="SAM" id="Phobius"/>
    </source>
</evidence>
<keyword evidence="1" id="KW-0472">Membrane</keyword>
<accession>A0A1M7F5I4</accession>
<sequence length="215" mass="25058">MTNITFPDEAQAFLEKAIKQIKIRKIVINCFLFSIPVILCIISLYTSVRETNIARKQFLSANEYTERIHDCFLEALVIWCFGMLFMVALAIAMTTYMNRYIEVITRLSKTDLLKLKTMNEGLLCYQKYWTPYIINKQEVVVFELLTVKYFNINKLNFITITRRIVKGGFVYIITAGANNDENKLKITGMNIFLAENLIKEVLAVNPKIKVKRWND</sequence>
<protein>
    <submittedName>
        <fullName evidence="2">Uncharacterized protein</fullName>
    </submittedName>
</protein>
<dbReference type="AlphaFoldDB" id="A0A1M7F5I4"/>
<organism evidence="2 3">
    <name type="scientific">Flavobacterium chilense</name>
    <dbReference type="NCBI Taxonomy" id="946677"/>
    <lineage>
        <taxon>Bacteria</taxon>
        <taxon>Pseudomonadati</taxon>
        <taxon>Bacteroidota</taxon>
        <taxon>Flavobacteriia</taxon>
        <taxon>Flavobacteriales</taxon>
        <taxon>Flavobacteriaceae</taxon>
        <taxon>Flavobacterium</taxon>
    </lineage>
</organism>
<proteinExistence type="predicted"/>
<dbReference type="Proteomes" id="UP000184028">
    <property type="component" value="Unassembled WGS sequence"/>
</dbReference>
<evidence type="ECO:0000313" key="3">
    <source>
        <dbReference type="Proteomes" id="UP000184028"/>
    </source>
</evidence>
<feature type="transmembrane region" description="Helical" evidence="1">
    <location>
        <begin position="76"/>
        <end position="97"/>
    </location>
</feature>
<keyword evidence="1" id="KW-0812">Transmembrane</keyword>
<keyword evidence="1" id="KW-1133">Transmembrane helix</keyword>
<evidence type="ECO:0000313" key="2">
    <source>
        <dbReference type="EMBL" id="SHL99312.1"/>
    </source>
</evidence>
<name>A0A1M7F5I4_9FLAO</name>
<reference evidence="3" key="1">
    <citation type="submission" date="2016-11" db="EMBL/GenBank/DDBJ databases">
        <authorList>
            <person name="Varghese N."/>
            <person name="Submissions S."/>
        </authorList>
    </citation>
    <scope>NUCLEOTIDE SEQUENCE [LARGE SCALE GENOMIC DNA]</scope>
    <source>
        <strain evidence="3">DSM 24724</strain>
    </source>
</reference>
<feature type="transmembrane region" description="Helical" evidence="1">
    <location>
        <begin position="26"/>
        <end position="45"/>
    </location>
</feature>
<keyword evidence="3" id="KW-1185">Reference proteome</keyword>